<dbReference type="EMBL" id="FQZN01000001">
    <property type="protein sequence ID" value="SHI34680.1"/>
    <property type="molecule type" value="Genomic_DNA"/>
</dbReference>
<dbReference type="Proteomes" id="UP000184192">
    <property type="component" value="Unassembled WGS sequence"/>
</dbReference>
<dbReference type="AlphaFoldDB" id="A0A1M6ADR0"/>
<dbReference type="RefSeq" id="WP_025830504.1">
    <property type="nucleotide sequence ID" value="NZ_FQZN01000001.1"/>
</dbReference>
<gene>
    <name evidence="1" type="ORF">SAMN05444350_101203</name>
</gene>
<dbReference type="GeneID" id="92710451"/>
<evidence type="ECO:0000313" key="1">
    <source>
        <dbReference type="EMBL" id="SHI34680.1"/>
    </source>
</evidence>
<organism evidence="1 2">
    <name type="scientific">Bacteroides stercorirosoris</name>
    <dbReference type="NCBI Taxonomy" id="871324"/>
    <lineage>
        <taxon>Bacteria</taxon>
        <taxon>Pseudomonadati</taxon>
        <taxon>Bacteroidota</taxon>
        <taxon>Bacteroidia</taxon>
        <taxon>Bacteroidales</taxon>
        <taxon>Bacteroidaceae</taxon>
        <taxon>Bacteroides</taxon>
    </lineage>
</organism>
<reference evidence="2" key="1">
    <citation type="submission" date="2016-11" db="EMBL/GenBank/DDBJ databases">
        <authorList>
            <person name="Varghese N."/>
            <person name="Submissions S."/>
        </authorList>
    </citation>
    <scope>NUCLEOTIDE SEQUENCE [LARGE SCALE GENOMIC DNA]</scope>
    <source>
        <strain evidence="2">DSM 26884</strain>
    </source>
</reference>
<sequence length="80" mass="9223">MDEKFQKFKSYISSFFNNGDCAISQCISVVKLLDECVIKGDCGHGYGHKEVRRCILELYNEKKFNCYTTEDDTLVLVLPM</sequence>
<accession>A0A1M6ADR0</accession>
<name>A0A1M6ADR0_9BACE</name>
<protein>
    <submittedName>
        <fullName evidence="1">Uncharacterized protein</fullName>
    </submittedName>
</protein>
<evidence type="ECO:0000313" key="2">
    <source>
        <dbReference type="Proteomes" id="UP000184192"/>
    </source>
</evidence>
<proteinExistence type="predicted"/>
<keyword evidence="2" id="KW-1185">Reference proteome</keyword>